<organism evidence="1 2">
    <name type="scientific">Halorhabdus tiamatea SARL4B</name>
    <dbReference type="NCBI Taxonomy" id="1033806"/>
    <lineage>
        <taxon>Archaea</taxon>
        <taxon>Methanobacteriati</taxon>
        <taxon>Methanobacteriota</taxon>
        <taxon>Stenosarchaea group</taxon>
        <taxon>Halobacteria</taxon>
        <taxon>Halobacteriales</taxon>
        <taxon>Haloarculaceae</taxon>
        <taxon>Halorhabdus</taxon>
    </lineage>
</organism>
<sequence length="165" mass="17889">MCNAESGANQDEKTYSSINTGCPLCDGEVRTEGEQIPQSYDYHEVGMRCKACGFRFKIEYRAIDISWTGGAHEYHSAVSQGIIEPSEEQYSGTAELGPLPPAEALKAIDFPVECDCGEDLTPNHVVAGPDARETIEDSSETFNDDVTPVDLLCPMCEEETVVSAG</sequence>
<evidence type="ECO:0000313" key="2">
    <source>
        <dbReference type="Proteomes" id="UP000003861"/>
    </source>
</evidence>
<evidence type="ECO:0000313" key="1">
    <source>
        <dbReference type="EMBL" id="ERJ05089.1"/>
    </source>
</evidence>
<reference evidence="1 2" key="2">
    <citation type="journal article" date="2013" name="PLoS ONE">
        <title>INDIGO - INtegrated Data Warehouse of MIcrobial GenOmes with Examples from the Red Sea Extremophiles.</title>
        <authorList>
            <person name="Alam I."/>
            <person name="Antunes A."/>
            <person name="Kamau A.A."/>
            <person name="Ba Alawi W."/>
            <person name="Kalkatawi M."/>
            <person name="Stingl U."/>
            <person name="Bajic V.B."/>
        </authorList>
    </citation>
    <scope>NUCLEOTIDE SEQUENCE [LARGE SCALE GENOMIC DNA]</scope>
    <source>
        <strain evidence="1 2">SARL4B</strain>
    </source>
</reference>
<gene>
    <name evidence="1" type="ORF">HLRTI_002888</name>
</gene>
<comment type="caution">
    <text evidence="1">The sequence shown here is derived from an EMBL/GenBank/DDBJ whole genome shotgun (WGS) entry which is preliminary data.</text>
</comment>
<name>U2F9B0_9EURY</name>
<reference evidence="1 2" key="1">
    <citation type="journal article" date="2011" name="J. Bacteriol.">
        <title>Genome sequence of Halorhabdus tiamatea, the first archaeon isolated from a deep-sea anoxic brine lake.</title>
        <authorList>
            <person name="Antunes A."/>
            <person name="Alam I."/>
            <person name="Bajic V.B."/>
            <person name="Stingl U."/>
        </authorList>
    </citation>
    <scope>NUCLEOTIDE SEQUENCE [LARGE SCALE GENOMIC DNA]</scope>
    <source>
        <strain evidence="1 2">SARL4B</strain>
    </source>
</reference>
<dbReference type="RefSeq" id="WP_008526575.1">
    <property type="nucleotide sequence ID" value="NZ_AFNT02000044.1"/>
</dbReference>
<dbReference type="Proteomes" id="UP000003861">
    <property type="component" value="Unassembled WGS sequence"/>
</dbReference>
<dbReference type="EMBL" id="AFNT02000044">
    <property type="protein sequence ID" value="ERJ05089.1"/>
    <property type="molecule type" value="Genomic_DNA"/>
</dbReference>
<accession>U2F9B0</accession>
<dbReference type="AlphaFoldDB" id="U2F9B0"/>
<proteinExistence type="predicted"/>
<protein>
    <submittedName>
        <fullName evidence="1">Uncharacterized protein</fullName>
    </submittedName>
</protein>